<gene>
    <name evidence="1" type="ORF">MGWOODY_Clf749</name>
</gene>
<organism evidence="1">
    <name type="scientific">hydrothermal vent metagenome</name>
    <dbReference type="NCBI Taxonomy" id="652676"/>
    <lineage>
        <taxon>unclassified sequences</taxon>
        <taxon>metagenomes</taxon>
        <taxon>ecological metagenomes</taxon>
    </lineage>
</organism>
<accession>A0A160VGC7</accession>
<dbReference type="AlphaFoldDB" id="A0A160VGC7"/>
<name>A0A160VGC7_9ZZZZ</name>
<protein>
    <submittedName>
        <fullName evidence="1">Uncharacterized protein</fullName>
    </submittedName>
</protein>
<dbReference type="EMBL" id="FAXA01000443">
    <property type="protein sequence ID" value="CUV05670.1"/>
    <property type="molecule type" value="Genomic_DNA"/>
</dbReference>
<evidence type="ECO:0000313" key="1">
    <source>
        <dbReference type="EMBL" id="CUV05670.1"/>
    </source>
</evidence>
<reference evidence="1" key="1">
    <citation type="submission" date="2015-10" db="EMBL/GenBank/DDBJ databases">
        <authorList>
            <person name="Gilbert D.G."/>
        </authorList>
    </citation>
    <scope>NUCLEOTIDE SEQUENCE</scope>
</reference>
<proteinExistence type="predicted"/>
<sequence length="57" mass="6266">MELAEFLTTTPSGVTQDWVDELRSVGWEDQADKLSFKDDMAPKVFGKIAPTPKAPVA</sequence>